<accession>A0ABR2DCE3</accession>
<reference evidence="2 3" key="1">
    <citation type="journal article" date="2024" name="G3 (Bethesda)">
        <title>Genome assembly of Hibiscus sabdariffa L. provides insights into metabolisms of medicinal natural products.</title>
        <authorList>
            <person name="Kim T."/>
        </authorList>
    </citation>
    <scope>NUCLEOTIDE SEQUENCE [LARGE SCALE GENOMIC DNA]</scope>
    <source>
        <strain evidence="2">TK-2024</strain>
        <tissue evidence="2">Old leaves</tissue>
    </source>
</reference>
<organism evidence="2 3">
    <name type="scientific">Hibiscus sabdariffa</name>
    <name type="common">roselle</name>
    <dbReference type="NCBI Taxonomy" id="183260"/>
    <lineage>
        <taxon>Eukaryota</taxon>
        <taxon>Viridiplantae</taxon>
        <taxon>Streptophyta</taxon>
        <taxon>Embryophyta</taxon>
        <taxon>Tracheophyta</taxon>
        <taxon>Spermatophyta</taxon>
        <taxon>Magnoliopsida</taxon>
        <taxon>eudicotyledons</taxon>
        <taxon>Gunneridae</taxon>
        <taxon>Pentapetalae</taxon>
        <taxon>rosids</taxon>
        <taxon>malvids</taxon>
        <taxon>Malvales</taxon>
        <taxon>Malvaceae</taxon>
        <taxon>Malvoideae</taxon>
        <taxon>Hibiscus</taxon>
    </lineage>
</organism>
<sequence length="149" mass="16835">MASRVRILPTIDENSLHSSSHLLVSCLPWWNSNQHQVARLMPQDVGLKKPEAPYQHYHNAKHSVLQSPEHESTSARTINRSHRGPSGDESCGEDMNSVFFLTNPNTMLSPFHQNYDHSTGFAQYPYVDASFGGLLTSHVQHDIVRFLDP</sequence>
<dbReference type="EMBL" id="JBBPBM010000030">
    <property type="protein sequence ID" value="KAK8535380.1"/>
    <property type="molecule type" value="Genomic_DNA"/>
</dbReference>
<gene>
    <name evidence="2" type="ORF">V6N12_056901</name>
</gene>
<evidence type="ECO:0000313" key="3">
    <source>
        <dbReference type="Proteomes" id="UP001472677"/>
    </source>
</evidence>
<evidence type="ECO:0000256" key="1">
    <source>
        <dbReference type="SAM" id="MobiDB-lite"/>
    </source>
</evidence>
<dbReference type="PROSITE" id="PS51257">
    <property type="entry name" value="PROKAR_LIPOPROTEIN"/>
    <property type="match status" value="1"/>
</dbReference>
<feature type="region of interest" description="Disordered" evidence="1">
    <location>
        <begin position="63"/>
        <end position="90"/>
    </location>
</feature>
<name>A0ABR2DCE3_9ROSI</name>
<evidence type="ECO:0000313" key="2">
    <source>
        <dbReference type="EMBL" id="KAK8535380.1"/>
    </source>
</evidence>
<proteinExistence type="predicted"/>
<comment type="caution">
    <text evidence="2">The sequence shown here is derived from an EMBL/GenBank/DDBJ whole genome shotgun (WGS) entry which is preliminary data.</text>
</comment>
<keyword evidence="3" id="KW-1185">Reference proteome</keyword>
<protein>
    <submittedName>
        <fullName evidence="2">Uncharacterized protein</fullName>
    </submittedName>
</protein>
<dbReference type="Proteomes" id="UP001472677">
    <property type="component" value="Unassembled WGS sequence"/>
</dbReference>